<keyword evidence="2" id="KW-1185">Reference proteome</keyword>
<dbReference type="EMBL" id="BJVJ01000028">
    <property type="protein sequence ID" value="GEL24052.1"/>
    <property type="molecule type" value="Genomic_DNA"/>
</dbReference>
<dbReference type="AlphaFoldDB" id="A0A511DGY9"/>
<evidence type="ECO:0000313" key="2">
    <source>
        <dbReference type="Proteomes" id="UP000321685"/>
    </source>
</evidence>
<evidence type="ECO:0000313" key="1">
    <source>
        <dbReference type="EMBL" id="GEL24052.1"/>
    </source>
</evidence>
<name>A0A511DGY9_9PSEU</name>
<protein>
    <submittedName>
        <fullName evidence="1">Uncharacterized protein</fullName>
    </submittedName>
</protein>
<proteinExistence type="predicted"/>
<gene>
    <name evidence="1" type="ORF">PSU4_30060</name>
</gene>
<dbReference type="Proteomes" id="UP000321685">
    <property type="component" value="Unassembled WGS sequence"/>
</dbReference>
<sequence length="100" mass="10959">MILDDGWLYLELDDVKKIIAQWGLKPIQSTHKVDSALSRPRTAPFGHNPFPDAASKAAALGWVSSVTMASSTATSDWPRSRRWPSCTSTASTLQSLKASW</sequence>
<organism evidence="1 2">
    <name type="scientific">Pseudonocardia sulfidoxydans NBRC 16205</name>
    <dbReference type="NCBI Taxonomy" id="1223511"/>
    <lineage>
        <taxon>Bacteria</taxon>
        <taxon>Bacillati</taxon>
        <taxon>Actinomycetota</taxon>
        <taxon>Actinomycetes</taxon>
        <taxon>Pseudonocardiales</taxon>
        <taxon>Pseudonocardiaceae</taxon>
        <taxon>Pseudonocardia</taxon>
    </lineage>
</organism>
<comment type="caution">
    <text evidence="1">The sequence shown here is derived from an EMBL/GenBank/DDBJ whole genome shotgun (WGS) entry which is preliminary data.</text>
</comment>
<accession>A0A511DGY9</accession>
<reference evidence="1 2" key="1">
    <citation type="submission" date="2019-07" db="EMBL/GenBank/DDBJ databases">
        <title>Whole genome shotgun sequence of Pseudonocardia sulfidoxydans NBRC 16205.</title>
        <authorList>
            <person name="Hosoyama A."/>
            <person name="Uohara A."/>
            <person name="Ohji S."/>
            <person name="Ichikawa N."/>
        </authorList>
    </citation>
    <scope>NUCLEOTIDE SEQUENCE [LARGE SCALE GENOMIC DNA]</scope>
    <source>
        <strain evidence="1 2">NBRC 16205</strain>
    </source>
</reference>